<accession>A0A9N9EK76</accession>
<dbReference type="Proteomes" id="UP000789572">
    <property type="component" value="Unassembled WGS sequence"/>
</dbReference>
<dbReference type="AlphaFoldDB" id="A0A9N9EK76"/>
<proteinExistence type="predicted"/>
<dbReference type="EMBL" id="CAJVPJ010007751">
    <property type="protein sequence ID" value="CAG8677454.1"/>
    <property type="molecule type" value="Genomic_DNA"/>
</dbReference>
<protein>
    <submittedName>
        <fullName evidence="1">7704_t:CDS:1</fullName>
    </submittedName>
</protein>
<feature type="non-terminal residue" evidence="1">
    <location>
        <position position="170"/>
    </location>
</feature>
<gene>
    <name evidence="1" type="ORF">POCULU_LOCUS11310</name>
</gene>
<evidence type="ECO:0000313" key="1">
    <source>
        <dbReference type="EMBL" id="CAG8677454.1"/>
    </source>
</evidence>
<dbReference type="PANTHER" id="PTHR33266:SF1">
    <property type="entry name" value="F-BOX DOMAIN-CONTAINING PROTEIN"/>
    <property type="match status" value="1"/>
</dbReference>
<organism evidence="1 2">
    <name type="scientific">Paraglomus occultum</name>
    <dbReference type="NCBI Taxonomy" id="144539"/>
    <lineage>
        <taxon>Eukaryota</taxon>
        <taxon>Fungi</taxon>
        <taxon>Fungi incertae sedis</taxon>
        <taxon>Mucoromycota</taxon>
        <taxon>Glomeromycotina</taxon>
        <taxon>Glomeromycetes</taxon>
        <taxon>Paraglomerales</taxon>
        <taxon>Paraglomeraceae</taxon>
        <taxon>Paraglomus</taxon>
    </lineage>
</organism>
<sequence length="170" mass="19282">RKRSRDAYFSRWLGHALGNDNANASLFRNKYDKSGDAVRNGIVENIRTYFSEPNAVRTVATEMGLQLKTQTPTMLSKPPPDQQVLRQAVADAFDVNYLDPFKSAPRLVEYLKSCLKKWDRKVMYSPYIALLGPSMIGKSRLIQHTAQDIYVIYVCFRTAQSTGYPPATDP</sequence>
<reference evidence="1" key="1">
    <citation type="submission" date="2021-06" db="EMBL/GenBank/DDBJ databases">
        <authorList>
            <person name="Kallberg Y."/>
            <person name="Tangrot J."/>
            <person name="Rosling A."/>
        </authorList>
    </citation>
    <scope>NUCLEOTIDE SEQUENCE</scope>
    <source>
        <strain evidence="1">IA702</strain>
    </source>
</reference>
<comment type="caution">
    <text evidence="1">The sequence shown here is derived from an EMBL/GenBank/DDBJ whole genome shotgun (WGS) entry which is preliminary data.</text>
</comment>
<dbReference type="PANTHER" id="PTHR33266">
    <property type="entry name" value="CHROMOSOME 15, WHOLE GENOME SHOTGUN SEQUENCE"/>
    <property type="match status" value="1"/>
</dbReference>
<feature type="non-terminal residue" evidence="1">
    <location>
        <position position="1"/>
    </location>
</feature>
<keyword evidence="2" id="KW-1185">Reference proteome</keyword>
<evidence type="ECO:0000313" key="2">
    <source>
        <dbReference type="Proteomes" id="UP000789572"/>
    </source>
</evidence>
<dbReference type="OrthoDB" id="2507187at2759"/>
<name>A0A9N9EK76_9GLOM</name>